<dbReference type="CDD" id="cd00397">
    <property type="entry name" value="DNA_BRE_C"/>
    <property type="match status" value="1"/>
</dbReference>
<geneLocation type="plasmid" evidence="5 6">
    <name>pAC1520</name>
</geneLocation>
<proteinExistence type="predicted"/>
<dbReference type="PANTHER" id="PTHR30349:SF77">
    <property type="entry name" value="TYROSINE RECOMBINASE XERC"/>
    <property type="match status" value="1"/>
</dbReference>
<dbReference type="InterPro" id="IPR011010">
    <property type="entry name" value="DNA_brk_join_enz"/>
</dbReference>
<dbReference type="SUPFAM" id="SSF56349">
    <property type="entry name" value="DNA breaking-rejoining enzymes"/>
    <property type="match status" value="1"/>
</dbReference>
<dbReference type="GO" id="GO:0003677">
    <property type="term" value="F:DNA binding"/>
    <property type="evidence" value="ECO:0007669"/>
    <property type="project" value="InterPro"/>
</dbReference>
<gene>
    <name evidence="5" type="ORF">P5S46_21235</name>
</gene>
<keyword evidence="5" id="KW-0614">Plasmid</keyword>
<dbReference type="RefSeq" id="WP_277857221.1">
    <property type="nucleotide sequence ID" value="NZ_CP120943.1"/>
</dbReference>
<dbReference type="PROSITE" id="PS51898">
    <property type="entry name" value="TYR_RECOMBINASE"/>
    <property type="match status" value="1"/>
</dbReference>
<organism evidence="5 6">
    <name type="scientific">Aeromonas caviae</name>
    <name type="common">Aeromonas punctata</name>
    <dbReference type="NCBI Taxonomy" id="648"/>
    <lineage>
        <taxon>Bacteria</taxon>
        <taxon>Pseudomonadati</taxon>
        <taxon>Pseudomonadota</taxon>
        <taxon>Gammaproteobacteria</taxon>
        <taxon>Aeromonadales</taxon>
        <taxon>Aeromonadaceae</taxon>
        <taxon>Aeromonas</taxon>
    </lineage>
</organism>
<feature type="domain" description="Tyr recombinase" evidence="4">
    <location>
        <begin position="197"/>
        <end position="435"/>
    </location>
</feature>
<evidence type="ECO:0000256" key="2">
    <source>
        <dbReference type="ARBA" id="ARBA00022908"/>
    </source>
</evidence>
<evidence type="ECO:0000256" key="3">
    <source>
        <dbReference type="ARBA" id="ARBA00023172"/>
    </source>
</evidence>
<dbReference type="AlphaFoldDB" id="A0AAJ5ZAV4"/>
<dbReference type="InterPro" id="IPR002104">
    <property type="entry name" value="Integrase_catalytic"/>
</dbReference>
<dbReference type="GO" id="GO:0015074">
    <property type="term" value="P:DNA integration"/>
    <property type="evidence" value="ECO:0007669"/>
    <property type="project" value="UniProtKB-KW"/>
</dbReference>
<comment type="subcellular location">
    <subcellularLocation>
        <location evidence="1">Cytoplasm</location>
    </subcellularLocation>
</comment>
<dbReference type="GO" id="GO:0006310">
    <property type="term" value="P:DNA recombination"/>
    <property type="evidence" value="ECO:0007669"/>
    <property type="project" value="UniProtKB-KW"/>
</dbReference>
<dbReference type="GO" id="GO:0005737">
    <property type="term" value="C:cytoplasm"/>
    <property type="evidence" value="ECO:0007669"/>
    <property type="project" value="UniProtKB-SubCell"/>
</dbReference>
<dbReference type="PANTHER" id="PTHR30349">
    <property type="entry name" value="PHAGE INTEGRASE-RELATED"/>
    <property type="match status" value="1"/>
</dbReference>
<evidence type="ECO:0000313" key="6">
    <source>
        <dbReference type="Proteomes" id="UP001218423"/>
    </source>
</evidence>
<accession>A0AAJ5ZAV4</accession>
<evidence type="ECO:0000256" key="1">
    <source>
        <dbReference type="ARBA" id="ARBA00004496"/>
    </source>
</evidence>
<keyword evidence="3" id="KW-0233">DNA recombination</keyword>
<dbReference type="InterPro" id="IPR013762">
    <property type="entry name" value="Integrase-like_cat_sf"/>
</dbReference>
<dbReference type="Pfam" id="PF00589">
    <property type="entry name" value="Phage_integrase"/>
    <property type="match status" value="1"/>
</dbReference>
<dbReference type="Gene3D" id="1.10.443.10">
    <property type="entry name" value="Intergrase catalytic core"/>
    <property type="match status" value="1"/>
</dbReference>
<keyword evidence="2" id="KW-0229">DNA integration</keyword>
<name>A0AAJ5ZAV4_AERCA</name>
<dbReference type="Proteomes" id="UP001218423">
    <property type="component" value="Plasmid pAC1520"/>
</dbReference>
<reference evidence="5" key="1">
    <citation type="submission" date="2023-03" db="EMBL/GenBank/DDBJ databases">
        <title>Aeromonas caviae strain AC1520.</title>
        <authorList>
            <person name="Xie T."/>
            <person name="Zhang Q."/>
            <person name="Deng J."/>
            <person name="Li X."/>
        </authorList>
    </citation>
    <scope>NUCLEOTIDE SEQUENCE</scope>
    <source>
        <strain evidence="5">AC1520</strain>
        <plasmid evidence="5">pAC1520</plasmid>
    </source>
</reference>
<evidence type="ECO:0000313" key="5">
    <source>
        <dbReference type="EMBL" id="WFG00288.1"/>
    </source>
</evidence>
<protein>
    <submittedName>
        <fullName evidence="5">Site-specific integrase</fullName>
    </submittedName>
</protein>
<dbReference type="EMBL" id="CP120943">
    <property type="protein sequence ID" value="WFG00288.1"/>
    <property type="molecule type" value="Genomic_DNA"/>
</dbReference>
<sequence>MSDKQPDFIPVPLFNGDANEPASLSHVEFFQKAVAKLDFDWQPEYRIACQMLDGLAIKTNTFRTYLRDLDRFFLWRWFVCGQSCLTMRNDEMTRFILFIDTPPVSWQGGISRSRLIKTKLLKEAGGPVVIEGPNPDWRPFIMARRKGNGLAKTSKVAMFGGLSSFYQAAIYAELVGSNPVLMSRKRSLGAVNQLSKFKERTMSDEQLEAIFEASGQLSGYRGARARYLVSLLYYLGVRVSELCEKVTSSGIIPCLSSRFVSLPEGWCFHIEEGAGKGDKDRYIPVTPALLEEVKRFRAALSVELGRELTALPSQAERLPLVPHAYRECMEREGLDTNSMRTEIKMVLKHAAALMKERAAEMEAHGQNEAAENMIREADGLGAISPHWFRHKYATDDIEDGGNISHTQANLGHSNLSTTSIYVHADMAKRVATSAKKRKLR</sequence>
<dbReference type="InterPro" id="IPR050090">
    <property type="entry name" value="Tyrosine_recombinase_XerCD"/>
</dbReference>
<evidence type="ECO:0000259" key="4">
    <source>
        <dbReference type="PROSITE" id="PS51898"/>
    </source>
</evidence>